<dbReference type="AlphaFoldDB" id="A0AAD9PIU0"/>
<dbReference type="GeneID" id="94337597"/>
<dbReference type="KEGG" id="bdw:94337597"/>
<reference evidence="1" key="1">
    <citation type="journal article" date="2023" name="Nat. Microbiol.">
        <title>Babesia duncani multi-omics identifies virulence factors and drug targets.</title>
        <authorList>
            <person name="Singh P."/>
            <person name="Lonardi S."/>
            <person name="Liang Q."/>
            <person name="Vydyam P."/>
            <person name="Khabirova E."/>
            <person name="Fang T."/>
            <person name="Gihaz S."/>
            <person name="Thekkiniath J."/>
            <person name="Munshi M."/>
            <person name="Abel S."/>
            <person name="Ciampossin L."/>
            <person name="Batugedara G."/>
            <person name="Gupta M."/>
            <person name="Lu X.M."/>
            <person name="Lenz T."/>
            <person name="Chakravarty S."/>
            <person name="Cornillot E."/>
            <person name="Hu Y."/>
            <person name="Ma W."/>
            <person name="Gonzalez L.M."/>
            <person name="Sanchez S."/>
            <person name="Estrada K."/>
            <person name="Sanchez-Flores A."/>
            <person name="Montero E."/>
            <person name="Harb O.S."/>
            <person name="Le Roch K.G."/>
            <person name="Mamoun C.B."/>
        </authorList>
    </citation>
    <scope>NUCLEOTIDE SEQUENCE</scope>
    <source>
        <strain evidence="1">WA1</strain>
    </source>
</reference>
<name>A0AAD9PIU0_9APIC</name>
<evidence type="ECO:0000313" key="2">
    <source>
        <dbReference type="Proteomes" id="UP001214638"/>
    </source>
</evidence>
<dbReference type="EMBL" id="JALLKP010000004">
    <property type="protein sequence ID" value="KAK2195622.1"/>
    <property type="molecule type" value="Genomic_DNA"/>
</dbReference>
<dbReference type="RefSeq" id="XP_067802465.1">
    <property type="nucleotide sequence ID" value="XM_067948314.1"/>
</dbReference>
<gene>
    <name evidence="1" type="ORF">BdWA1_003300</name>
</gene>
<proteinExistence type="predicted"/>
<sequence length="363" mass="41421">MCASCTTVQGMAILGVMNRSMIGIKLSETLGAHYNLFKADFEFVKVLNERLAGGGISLVDFVRLMDIFEKAAVHCHRDQLFTSDLAQLVARENGIRVPLYALREVHGYWSRRRREHGIPLLRPLWPPTDPTDASPLAVFRPRSKDKMFLRRPKRGRIENIQRLYCIVSGFKRVLKLLSKIRQRDEKKLTIAQLEIILFDQSTKERVDPTYVCPLWRSIIEVIGAQRRRPPPNESKSGLGFESLRGTGHLYMGAGGDNMPGDKSYTCTRASRRFGRGGRVWIDRRLLYHQSDTNGPVVEHTTDSSPLRQVCDYWRYNINDIYSYENPIGMGYNPGIACAYEATHLLNTGDNPHPPSPHTYTRTE</sequence>
<protein>
    <submittedName>
        <fullName evidence="1">Enhancer of polycomb protein</fullName>
    </submittedName>
</protein>
<dbReference type="PANTHER" id="PTHR14898">
    <property type="entry name" value="ENHANCER OF POLYCOMB"/>
    <property type="match status" value="1"/>
</dbReference>
<accession>A0AAD9PIU0</accession>
<dbReference type="GO" id="GO:0006357">
    <property type="term" value="P:regulation of transcription by RNA polymerase II"/>
    <property type="evidence" value="ECO:0007669"/>
    <property type="project" value="InterPro"/>
</dbReference>
<comment type="caution">
    <text evidence="1">The sequence shown here is derived from an EMBL/GenBank/DDBJ whole genome shotgun (WGS) entry which is preliminary data.</text>
</comment>
<organism evidence="1 2">
    <name type="scientific">Babesia duncani</name>
    <dbReference type="NCBI Taxonomy" id="323732"/>
    <lineage>
        <taxon>Eukaryota</taxon>
        <taxon>Sar</taxon>
        <taxon>Alveolata</taxon>
        <taxon>Apicomplexa</taxon>
        <taxon>Aconoidasida</taxon>
        <taxon>Piroplasmida</taxon>
        <taxon>Babesiidae</taxon>
        <taxon>Babesia</taxon>
    </lineage>
</organism>
<evidence type="ECO:0000313" key="1">
    <source>
        <dbReference type="EMBL" id="KAK2195622.1"/>
    </source>
</evidence>
<keyword evidence="2" id="KW-1185">Reference proteome</keyword>
<dbReference type="Proteomes" id="UP001214638">
    <property type="component" value="Unassembled WGS sequence"/>
</dbReference>
<dbReference type="InterPro" id="IPR024943">
    <property type="entry name" value="Enhancer_polycomb"/>
</dbReference>
<dbReference type="GO" id="GO:0035267">
    <property type="term" value="C:NuA4 histone acetyltransferase complex"/>
    <property type="evidence" value="ECO:0007669"/>
    <property type="project" value="InterPro"/>
</dbReference>